<sequence>MAEFTASIAQSYQACPVENCPCPYHRISIPEPDDFGAAFTALSALGGGLNTTNEPPTPGEEASILASIKSMGDSLDDIRSHFPSPVPSLALTCRRWNSVVLGTPKLWSHINIDLCEQNIPDANEVSEYYGRLSRQFTKTVGRGNIPLTISIGTCDAAGEDYDLNPITFLLPSFAANITHLTLFLPPTALERMTYVGPQLTRLEYATVANTVPNIGKYVFSAFSECTTLRTFNAINFDCLDDVDIPNDVKHLSLRHHSIPHSDMDYQQPENDSYGLLGHIQKLTPLKRLETLCIDIGGDDVGLPHGTCLSMKKLKKLNVTSHFDEPIYLLLQHTTAPLLESLTLSSSAGDADGFASYYFRAIGNMAQRSACHLTFLELAFVAEASPAMITALYKLPTLEHLTIRQPTKSGIAKLFGNKTLQKKDVLLLPALQTLVLEAAPILTQTVPTLAGWIEARVDSAPLKKVVIISRVPDTAAVGSNDTNKMARFRKRLEQLDGLEVRAGFSKIEELD</sequence>
<dbReference type="EMBL" id="KN880460">
    <property type="protein sequence ID" value="KIY70960.1"/>
    <property type="molecule type" value="Genomic_DNA"/>
</dbReference>
<dbReference type="Gene3D" id="3.80.10.10">
    <property type="entry name" value="Ribonuclease Inhibitor"/>
    <property type="match status" value="1"/>
</dbReference>
<name>A0A0D7BL58_9AGAR</name>
<accession>A0A0D7BL58</accession>
<gene>
    <name evidence="1" type="ORF">CYLTODRAFT_441595</name>
</gene>
<protein>
    <submittedName>
        <fullName evidence="1">Uncharacterized protein</fullName>
    </submittedName>
</protein>
<evidence type="ECO:0000313" key="2">
    <source>
        <dbReference type="Proteomes" id="UP000054007"/>
    </source>
</evidence>
<organism evidence="1 2">
    <name type="scientific">Cylindrobasidium torrendii FP15055 ss-10</name>
    <dbReference type="NCBI Taxonomy" id="1314674"/>
    <lineage>
        <taxon>Eukaryota</taxon>
        <taxon>Fungi</taxon>
        <taxon>Dikarya</taxon>
        <taxon>Basidiomycota</taxon>
        <taxon>Agaricomycotina</taxon>
        <taxon>Agaricomycetes</taxon>
        <taxon>Agaricomycetidae</taxon>
        <taxon>Agaricales</taxon>
        <taxon>Marasmiineae</taxon>
        <taxon>Physalacriaceae</taxon>
        <taxon>Cylindrobasidium</taxon>
    </lineage>
</organism>
<dbReference type="Proteomes" id="UP000054007">
    <property type="component" value="Unassembled WGS sequence"/>
</dbReference>
<dbReference type="SUPFAM" id="SSF52047">
    <property type="entry name" value="RNI-like"/>
    <property type="match status" value="1"/>
</dbReference>
<proteinExistence type="predicted"/>
<keyword evidence="2" id="KW-1185">Reference proteome</keyword>
<evidence type="ECO:0000313" key="1">
    <source>
        <dbReference type="EMBL" id="KIY70960.1"/>
    </source>
</evidence>
<reference evidence="1 2" key="1">
    <citation type="journal article" date="2015" name="Fungal Genet. Biol.">
        <title>Evolution of novel wood decay mechanisms in Agaricales revealed by the genome sequences of Fistulina hepatica and Cylindrobasidium torrendii.</title>
        <authorList>
            <person name="Floudas D."/>
            <person name="Held B.W."/>
            <person name="Riley R."/>
            <person name="Nagy L.G."/>
            <person name="Koehler G."/>
            <person name="Ransdell A.S."/>
            <person name="Younus H."/>
            <person name="Chow J."/>
            <person name="Chiniquy J."/>
            <person name="Lipzen A."/>
            <person name="Tritt A."/>
            <person name="Sun H."/>
            <person name="Haridas S."/>
            <person name="LaButti K."/>
            <person name="Ohm R.A."/>
            <person name="Kues U."/>
            <person name="Blanchette R.A."/>
            <person name="Grigoriev I.V."/>
            <person name="Minto R.E."/>
            <person name="Hibbett D.S."/>
        </authorList>
    </citation>
    <scope>NUCLEOTIDE SEQUENCE [LARGE SCALE GENOMIC DNA]</scope>
    <source>
        <strain evidence="1 2">FP15055 ss-10</strain>
    </source>
</reference>
<dbReference type="AlphaFoldDB" id="A0A0D7BL58"/>
<dbReference type="OrthoDB" id="3221235at2759"/>
<dbReference type="InterPro" id="IPR032675">
    <property type="entry name" value="LRR_dom_sf"/>
</dbReference>